<evidence type="ECO:0000313" key="3">
    <source>
        <dbReference type="Proteomes" id="UP001596540"/>
    </source>
</evidence>
<feature type="domain" description="Aminoglycoside phosphotransferase" evidence="1">
    <location>
        <begin position="95"/>
        <end position="246"/>
    </location>
</feature>
<gene>
    <name evidence="2" type="ORF">ACFQRF_17915</name>
</gene>
<dbReference type="InterPro" id="IPR011009">
    <property type="entry name" value="Kinase-like_dom_sf"/>
</dbReference>
<sequence length="327" mass="35837">MEYQDLRLSLWDDPELRDELIGWVAGHVAARGARLLADPPQVRIRPWSTTARFTASDGAVWFKANAPGGEFEAALTGALSVWTPGWVATPLAVDAERGWSLLAGTARPLRDHVSAPDDFRAWEAMLAAYAELQRTLTGRVPDLLDLGVPDLRPTALGDRLDAFLDDPAVVEALGADHSTLVKQRPEFDTHCRLLTGSAIPPSLDHADLHIGNVLVRDGGYRFFDWGDSAVAHPFSSLLVPLRMAANAFGADRDQLSRLRAAFLEPWTADHPAAELHEELRLALSLAPVGRAVSWSRIFPELRPAVRHAHLLQVARWLRALIDGGPLP</sequence>
<dbReference type="Gene3D" id="3.90.1200.10">
    <property type="match status" value="1"/>
</dbReference>
<protein>
    <submittedName>
        <fullName evidence="2">Phosphotransferase</fullName>
    </submittedName>
</protein>
<organism evidence="2 3">
    <name type="scientific">Marinactinospora rubrisoli</name>
    <dbReference type="NCBI Taxonomy" id="2715399"/>
    <lineage>
        <taxon>Bacteria</taxon>
        <taxon>Bacillati</taxon>
        <taxon>Actinomycetota</taxon>
        <taxon>Actinomycetes</taxon>
        <taxon>Streptosporangiales</taxon>
        <taxon>Nocardiopsidaceae</taxon>
        <taxon>Marinactinospora</taxon>
    </lineage>
</organism>
<dbReference type="Proteomes" id="UP001596540">
    <property type="component" value="Unassembled WGS sequence"/>
</dbReference>
<keyword evidence="3" id="KW-1185">Reference proteome</keyword>
<dbReference type="Pfam" id="PF01636">
    <property type="entry name" value="APH"/>
    <property type="match status" value="1"/>
</dbReference>
<dbReference type="RefSeq" id="WP_379872256.1">
    <property type="nucleotide sequence ID" value="NZ_JBHTBH010000008.1"/>
</dbReference>
<name>A0ABW2KK86_9ACTN</name>
<dbReference type="InterPro" id="IPR002575">
    <property type="entry name" value="Aminoglycoside_PTrfase"/>
</dbReference>
<comment type="caution">
    <text evidence="2">The sequence shown here is derived from an EMBL/GenBank/DDBJ whole genome shotgun (WGS) entry which is preliminary data.</text>
</comment>
<proteinExistence type="predicted"/>
<evidence type="ECO:0000313" key="2">
    <source>
        <dbReference type="EMBL" id="MFC7329610.1"/>
    </source>
</evidence>
<reference evidence="3" key="1">
    <citation type="journal article" date="2019" name="Int. J. Syst. Evol. Microbiol.">
        <title>The Global Catalogue of Microorganisms (GCM) 10K type strain sequencing project: providing services to taxonomists for standard genome sequencing and annotation.</title>
        <authorList>
            <consortium name="The Broad Institute Genomics Platform"/>
            <consortium name="The Broad Institute Genome Sequencing Center for Infectious Disease"/>
            <person name="Wu L."/>
            <person name="Ma J."/>
        </authorList>
    </citation>
    <scope>NUCLEOTIDE SEQUENCE [LARGE SCALE GENOMIC DNA]</scope>
    <source>
        <strain evidence="3">CGMCC 4.7382</strain>
    </source>
</reference>
<dbReference type="SUPFAM" id="SSF56112">
    <property type="entry name" value="Protein kinase-like (PK-like)"/>
    <property type="match status" value="1"/>
</dbReference>
<evidence type="ECO:0000259" key="1">
    <source>
        <dbReference type="Pfam" id="PF01636"/>
    </source>
</evidence>
<accession>A0ABW2KK86</accession>
<dbReference type="EMBL" id="JBHTBH010000008">
    <property type="protein sequence ID" value="MFC7329610.1"/>
    <property type="molecule type" value="Genomic_DNA"/>
</dbReference>